<keyword evidence="2" id="KW-1185">Reference proteome</keyword>
<dbReference type="Gene3D" id="3.80.10.10">
    <property type="entry name" value="Ribonuclease Inhibitor"/>
    <property type="match status" value="1"/>
</dbReference>
<name>A0A9Q0M291_BLOTA</name>
<evidence type="ECO:0008006" key="3">
    <source>
        <dbReference type="Google" id="ProtNLM"/>
    </source>
</evidence>
<accession>A0A9Q0M291</accession>
<dbReference type="Proteomes" id="UP001142055">
    <property type="component" value="Chromosome 3"/>
</dbReference>
<dbReference type="EMBL" id="JAPWDV010000003">
    <property type="protein sequence ID" value="KAJ6217579.1"/>
    <property type="molecule type" value="Genomic_DNA"/>
</dbReference>
<proteinExistence type="predicted"/>
<dbReference type="InterPro" id="IPR032675">
    <property type="entry name" value="LRR_dom_sf"/>
</dbReference>
<dbReference type="OMA" id="TECEQIS"/>
<sequence length="376" mass="44648">MMNIQSLPNDCFIHILHFLSIDERIRIRPIFPHFDLSFHRLFNDLKRSKAFGIDVLNVSNAVHLDHSTKRLCSRFHLDEQWHCSQLGHIYKNPFSIIFANLGKLIQMEIVLFPNEKLTPTDLLLIETNQLRFLSIQFLRTNRENLLSDPSDYISMLSQNKAKSLEYLKIKSNYNYELNFNIFTATKEFQNLIGLNLSFMNFFKSKSDFRLYNCWPKLESLTLDMYSLRGSNQLLTTYFEGDFKLKSLRIHDCRLTKSTLCSMIKNCQNLSILQFIDVKFNNVGLAFNQFQQLKNLKTLYIEYTIKWGSYDDASRTQLVNLYRFPAKQINHLIEFFQSSKSLMETFFINWPGLKRAYMTECEQISNRRKIFFCLDEY</sequence>
<evidence type="ECO:0000313" key="1">
    <source>
        <dbReference type="EMBL" id="KAJ6217579.1"/>
    </source>
</evidence>
<comment type="caution">
    <text evidence="1">The sequence shown here is derived from an EMBL/GenBank/DDBJ whole genome shotgun (WGS) entry which is preliminary data.</text>
</comment>
<protein>
    <recommendedName>
        <fullName evidence="3">F-box domain-containing protein</fullName>
    </recommendedName>
</protein>
<dbReference type="SUPFAM" id="SSF52047">
    <property type="entry name" value="RNI-like"/>
    <property type="match status" value="1"/>
</dbReference>
<organism evidence="1 2">
    <name type="scientific">Blomia tropicalis</name>
    <name type="common">Mite</name>
    <dbReference type="NCBI Taxonomy" id="40697"/>
    <lineage>
        <taxon>Eukaryota</taxon>
        <taxon>Metazoa</taxon>
        <taxon>Ecdysozoa</taxon>
        <taxon>Arthropoda</taxon>
        <taxon>Chelicerata</taxon>
        <taxon>Arachnida</taxon>
        <taxon>Acari</taxon>
        <taxon>Acariformes</taxon>
        <taxon>Sarcoptiformes</taxon>
        <taxon>Astigmata</taxon>
        <taxon>Glycyphagoidea</taxon>
        <taxon>Echimyopodidae</taxon>
        <taxon>Blomia</taxon>
    </lineage>
</organism>
<gene>
    <name evidence="1" type="ORF">RDWZM_008736</name>
</gene>
<evidence type="ECO:0000313" key="2">
    <source>
        <dbReference type="Proteomes" id="UP001142055"/>
    </source>
</evidence>
<reference evidence="1" key="1">
    <citation type="submission" date="2022-12" db="EMBL/GenBank/DDBJ databases">
        <title>Genome assemblies of Blomia tropicalis.</title>
        <authorList>
            <person name="Cui Y."/>
        </authorList>
    </citation>
    <scope>NUCLEOTIDE SEQUENCE</scope>
    <source>
        <tissue evidence="1">Adult mites</tissue>
    </source>
</reference>
<dbReference type="AlphaFoldDB" id="A0A9Q0M291"/>